<dbReference type="RefSeq" id="WP_188976970.1">
    <property type="nucleotide sequence ID" value="NZ_BMPG01000001.1"/>
</dbReference>
<dbReference type="CDD" id="cd03801">
    <property type="entry name" value="GT4_PimA-like"/>
    <property type="match status" value="1"/>
</dbReference>
<dbReference type="Pfam" id="PF13439">
    <property type="entry name" value="Glyco_transf_4"/>
    <property type="match status" value="1"/>
</dbReference>
<proteinExistence type="predicted"/>
<dbReference type="AlphaFoldDB" id="A0A830F2G3"/>
<dbReference type="Proteomes" id="UP000607197">
    <property type="component" value="Unassembled WGS sequence"/>
</dbReference>
<accession>A0A830F2G3</accession>
<protein>
    <submittedName>
        <fullName evidence="3">Glycosyl transferase family 1</fullName>
    </submittedName>
</protein>
<comment type="caution">
    <text evidence="3">The sequence shown here is derived from an EMBL/GenBank/DDBJ whole genome shotgun (WGS) entry which is preliminary data.</text>
</comment>
<dbReference type="Pfam" id="PF00534">
    <property type="entry name" value="Glycos_transf_1"/>
    <property type="match status" value="1"/>
</dbReference>
<reference evidence="3" key="1">
    <citation type="journal article" date="2014" name="Int. J. Syst. Evol. Microbiol.">
        <title>Complete genome sequence of Corynebacterium casei LMG S-19264T (=DSM 44701T), isolated from a smear-ripened cheese.</title>
        <authorList>
            <consortium name="US DOE Joint Genome Institute (JGI-PGF)"/>
            <person name="Walter F."/>
            <person name="Albersmeier A."/>
            <person name="Kalinowski J."/>
            <person name="Ruckert C."/>
        </authorList>
    </citation>
    <scope>NUCLEOTIDE SEQUENCE</scope>
    <source>
        <strain evidence="3">JCM 19596</strain>
    </source>
</reference>
<dbReference type="SUPFAM" id="SSF53756">
    <property type="entry name" value="UDP-Glycosyltransferase/glycogen phosphorylase"/>
    <property type="match status" value="1"/>
</dbReference>
<dbReference type="InterPro" id="IPR028098">
    <property type="entry name" value="Glyco_trans_4-like_N"/>
</dbReference>
<dbReference type="InterPro" id="IPR001296">
    <property type="entry name" value="Glyco_trans_1"/>
</dbReference>
<evidence type="ECO:0000259" key="2">
    <source>
        <dbReference type="Pfam" id="PF13439"/>
    </source>
</evidence>
<dbReference type="EMBL" id="BMPG01000001">
    <property type="protein sequence ID" value="GGL55962.1"/>
    <property type="molecule type" value="Genomic_DNA"/>
</dbReference>
<evidence type="ECO:0000313" key="4">
    <source>
        <dbReference type="Proteomes" id="UP000607197"/>
    </source>
</evidence>
<evidence type="ECO:0000313" key="3">
    <source>
        <dbReference type="EMBL" id="GGL55962.1"/>
    </source>
</evidence>
<dbReference type="GO" id="GO:0016758">
    <property type="term" value="F:hexosyltransferase activity"/>
    <property type="evidence" value="ECO:0007669"/>
    <property type="project" value="TreeGrafter"/>
</dbReference>
<organism evidence="3 4">
    <name type="scientific">Halocalculus aciditolerans</name>
    <dbReference type="NCBI Taxonomy" id="1383812"/>
    <lineage>
        <taxon>Archaea</taxon>
        <taxon>Methanobacteriati</taxon>
        <taxon>Methanobacteriota</taxon>
        <taxon>Stenosarchaea group</taxon>
        <taxon>Halobacteria</taxon>
        <taxon>Halobacteriales</taxon>
        <taxon>Halobacteriaceae</taxon>
        <taxon>Halocalculus</taxon>
    </lineage>
</organism>
<sequence length="385" mass="42471">MHVVQVSHVYHPSFGGIENYVARLNESLEADGHTTETVTTDASFGGGPRTERANTVYCETTLSVFRNPLSVELFAHLRGSDADVYHLHSPWFLPSLEAVLALPDDAPVVMTIHGVHLPREGLLSKLLPYAYWPVAQYILSRVDRVVVLGQPERKRLHDHFFVDDDRVAVVPNGIDPAEYDVPEADVDDFRETYDIDPDVPVALYVGRLVSSKQPDRFVDAVADHLPDTEVQALVIGKGDDEYVTELKERADDRTRFLADLSFSELKAAYHAADVFVSIGTSEGLPTVLLEAMNARLPVVATPAGATADVVADPENGRVLAPHPTPSAVAAAVRQYLENPEERRIVGERNRDVVRERFTWDRVYADLARVYADLTGAERPASTDGG</sequence>
<dbReference type="Gene3D" id="3.40.50.2000">
    <property type="entry name" value="Glycogen Phosphorylase B"/>
    <property type="match status" value="2"/>
</dbReference>
<evidence type="ECO:0000259" key="1">
    <source>
        <dbReference type="Pfam" id="PF00534"/>
    </source>
</evidence>
<feature type="domain" description="Glycosyl transferase family 1" evidence="1">
    <location>
        <begin position="187"/>
        <end position="350"/>
    </location>
</feature>
<dbReference type="PANTHER" id="PTHR45947">
    <property type="entry name" value="SULFOQUINOVOSYL TRANSFERASE SQD2"/>
    <property type="match status" value="1"/>
</dbReference>
<dbReference type="PANTHER" id="PTHR45947:SF3">
    <property type="entry name" value="SULFOQUINOVOSYL TRANSFERASE SQD2"/>
    <property type="match status" value="1"/>
</dbReference>
<feature type="domain" description="Glycosyltransferase subfamily 4-like N-terminal" evidence="2">
    <location>
        <begin position="14"/>
        <end position="177"/>
    </location>
</feature>
<name>A0A830F2G3_9EURY</name>
<dbReference type="InterPro" id="IPR050194">
    <property type="entry name" value="Glycosyltransferase_grp1"/>
</dbReference>
<keyword evidence="4" id="KW-1185">Reference proteome</keyword>
<dbReference type="OrthoDB" id="132546at2157"/>
<reference evidence="3" key="2">
    <citation type="submission" date="2020-09" db="EMBL/GenBank/DDBJ databases">
        <authorList>
            <person name="Sun Q."/>
            <person name="Ohkuma M."/>
        </authorList>
    </citation>
    <scope>NUCLEOTIDE SEQUENCE</scope>
    <source>
        <strain evidence="3">JCM 19596</strain>
    </source>
</reference>
<keyword evidence="3" id="KW-0808">Transferase</keyword>
<gene>
    <name evidence="3" type="ORF">GCM10009039_12690</name>
</gene>